<dbReference type="AlphaFoldDB" id="A0A1L3GMU6"/>
<dbReference type="Proteomes" id="UP000182517">
    <property type="component" value="Chromosome"/>
</dbReference>
<dbReference type="EMBL" id="CP015519">
    <property type="protein sequence ID" value="APG27263.1"/>
    <property type="molecule type" value="Genomic_DNA"/>
</dbReference>
<proteinExistence type="predicted"/>
<dbReference type="KEGG" id="pef:A7E78_05055"/>
<protein>
    <submittedName>
        <fullName evidence="1">Uncharacterized protein</fullName>
    </submittedName>
</protein>
<evidence type="ECO:0000313" key="2">
    <source>
        <dbReference type="Proteomes" id="UP000182517"/>
    </source>
</evidence>
<dbReference type="OrthoDB" id="9839463at2"/>
<sequence length="145" mass="16459">MVKLTEETVCQLAMSPFYVLYLVASEHVSPDQISERHIVRSMENGLKWKMSLSENIFELLRSNLHEFYANFPKDYSKQGRADWQSELLSVKKVLENVEGPPAMVDDFKDALVSLGKFVAAGGAFRQKLDDGPMQRQAEWLAGVFS</sequence>
<gene>
    <name evidence="1" type="ORF">A7E78_05055</name>
</gene>
<keyword evidence="2" id="KW-1185">Reference proteome</keyword>
<reference evidence="1 2" key="1">
    <citation type="journal article" date="2017" name="Genome Announc.">
        <title>Complete Genome Sequences of Two Acetylene-Fermenting Pelobacter acetylenicus Strains.</title>
        <authorList>
            <person name="Sutton J.M."/>
            <person name="Baesman S.M."/>
            <person name="Fierst J.L."/>
            <person name="Poret-Peterson A.T."/>
            <person name="Oremland R.S."/>
            <person name="Dunlap D.S."/>
            <person name="Akob D.M."/>
        </authorList>
    </citation>
    <scope>NUCLEOTIDE SEQUENCE [LARGE SCALE GENOMIC DNA]</scope>
    <source>
        <strain evidence="1 2">SFB93</strain>
    </source>
</reference>
<dbReference type="RefSeq" id="WP_072283227.1">
    <property type="nucleotide sequence ID" value="NZ_CP015519.1"/>
</dbReference>
<accession>A0A1L3GMU6</accession>
<evidence type="ECO:0000313" key="1">
    <source>
        <dbReference type="EMBL" id="APG27263.1"/>
    </source>
</evidence>
<name>A0A1L3GMU6_9BACT</name>
<organism evidence="1 2">
    <name type="scientific">Syntrophotalea acetylenivorans</name>
    <dbReference type="NCBI Taxonomy" id="1842532"/>
    <lineage>
        <taxon>Bacteria</taxon>
        <taxon>Pseudomonadati</taxon>
        <taxon>Thermodesulfobacteriota</taxon>
        <taxon>Desulfuromonadia</taxon>
        <taxon>Desulfuromonadales</taxon>
        <taxon>Syntrophotaleaceae</taxon>
        <taxon>Syntrophotalea</taxon>
    </lineage>
</organism>